<keyword evidence="2" id="KW-0472">Membrane</keyword>
<sequence>MAWATQGAGRRIATGPRPWAPVAGRHRSAGCENGRVEPAQPANREPTDTTPPDGQPPVRSTAGPSPAAGEPALVEPATGPAPLAEAGEPALVEPAHGAARGGAGEHPAVPDDQPAPPARREKSRAERSPRDMALSLLVLLVPIALLLAFYRGFLGGDEPATVDPAPAVEQARAANTFPVSAPAGLAADWRTVSARYRTEPTGATLRIGYLTPEGRGAQLVQSNVPAEKLLPAELSGGQPQGTADLPGGRWQRYTARGNEQALVLLEPTRTVIVVGDAGDAELRQLANALR</sequence>
<proteinExistence type="predicted"/>
<organism evidence="3 4">
    <name type="scientific">Micromonospora sicca</name>
    <dbReference type="NCBI Taxonomy" id="2202420"/>
    <lineage>
        <taxon>Bacteria</taxon>
        <taxon>Bacillati</taxon>
        <taxon>Actinomycetota</taxon>
        <taxon>Actinomycetes</taxon>
        <taxon>Micromonosporales</taxon>
        <taxon>Micromonosporaceae</taxon>
        <taxon>Micromonospora</taxon>
    </lineage>
</organism>
<reference evidence="3 4" key="1">
    <citation type="submission" date="2018-05" db="EMBL/GenBank/DDBJ databases">
        <title>Micromonosporas from Atacama Desert.</title>
        <authorList>
            <person name="Carro L."/>
            <person name="Golinska P."/>
            <person name="Klenk H.-P."/>
            <person name="Goodfellow M."/>
        </authorList>
    </citation>
    <scope>NUCLEOTIDE SEQUENCE [LARGE SCALE GENOMIC DNA]</scope>
    <source>
        <strain evidence="3 4">4G51</strain>
    </source>
</reference>
<protein>
    <submittedName>
        <fullName evidence="3">DUF4245 domain-containing protein</fullName>
    </submittedName>
</protein>
<name>A0A317CW16_9ACTN</name>
<dbReference type="OrthoDB" id="5185732at2"/>
<evidence type="ECO:0000256" key="1">
    <source>
        <dbReference type="SAM" id="MobiDB-lite"/>
    </source>
</evidence>
<evidence type="ECO:0000256" key="2">
    <source>
        <dbReference type="SAM" id="Phobius"/>
    </source>
</evidence>
<keyword evidence="2" id="KW-1133">Transmembrane helix</keyword>
<dbReference type="InterPro" id="IPR025339">
    <property type="entry name" value="DUF4245"/>
</dbReference>
<feature type="region of interest" description="Disordered" evidence="1">
    <location>
        <begin position="1"/>
        <end position="84"/>
    </location>
</feature>
<feature type="transmembrane region" description="Helical" evidence="2">
    <location>
        <begin position="132"/>
        <end position="150"/>
    </location>
</feature>
<gene>
    <name evidence="3" type="ORF">DKT69_37045</name>
</gene>
<dbReference type="Proteomes" id="UP000246050">
    <property type="component" value="Unassembled WGS sequence"/>
</dbReference>
<dbReference type="AlphaFoldDB" id="A0A317CW16"/>
<feature type="compositionally biased region" description="Basic and acidic residues" evidence="1">
    <location>
        <begin position="118"/>
        <end position="129"/>
    </location>
</feature>
<feature type="compositionally biased region" description="Low complexity" evidence="1">
    <location>
        <begin position="75"/>
        <end position="84"/>
    </location>
</feature>
<accession>A0A317CW16</accession>
<evidence type="ECO:0000313" key="3">
    <source>
        <dbReference type="EMBL" id="PWR06382.1"/>
    </source>
</evidence>
<dbReference type="Pfam" id="PF14030">
    <property type="entry name" value="DUF4245"/>
    <property type="match status" value="1"/>
</dbReference>
<dbReference type="EMBL" id="QGKS01000523">
    <property type="protein sequence ID" value="PWR06382.1"/>
    <property type="molecule type" value="Genomic_DNA"/>
</dbReference>
<evidence type="ECO:0000313" key="4">
    <source>
        <dbReference type="Proteomes" id="UP000246050"/>
    </source>
</evidence>
<feature type="region of interest" description="Disordered" evidence="1">
    <location>
        <begin position="96"/>
        <end position="129"/>
    </location>
</feature>
<keyword evidence="2" id="KW-0812">Transmembrane</keyword>
<comment type="caution">
    <text evidence="3">The sequence shown here is derived from an EMBL/GenBank/DDBJ whole genome shotgun (WGS) entry which is preliminary data.</text>
</comment>